<keyword evidence="3" id="KW-1185">Reference proteome</keyword>
<evidence type="ECO:0000313" key="3">
    <source>
        <dbReference type="Proteomes" id="UP000807469"/>
    </source>
</evidence>
<feature type="compositionally biased region" description="Low complexity" evidence="1">
    <location>
        <begin position="68"/>
        <end position="88"/>
    </location>
</feature>
<organism evidence="2 3">
    <name type="scientific">Pholiota conissans</name>
    <dbReference type="NCBI Taxonomy" id="109636"/>
    <lineage>
        <taxon>Eukaryota</taxon>
        <taxon>Fungi</taxon>
        <taxon>Dikarya</taxon>
        <taxon>Basidiomycota</taxon>
        <taxon>Agaricomycotina</taxon>
        <taxon>Agaricomycetes</taxon>
        <taxon>Agaricomycetidae</taxon>
        <taxon>Agaricales</taxon>
        <taxon>Agaricineae</taxon>
        <taxon>Strophariaceae</taxon>
        <taxon>Pholiota</taxon>
    </lineage>
</organism>
<reference evidence="2" key="1">
    <citation type="submission" date="2020-11" db="EMBL/GenBank/DDBJ databases">
        <authorList>
            <consortium name="DOE Joint Genome Institute"/>
            <person name="Ahrendt S."/>
            <person name="Riley R."/>
            <person name="Andreopoulos W."/>
            <person name="Labutti K."/>
            <person name="Pangilinan J."/>
            <person name="Ruiz-Duenas F.J."/>
            <person name="Barrasa J.M."/>
            <person name="Sanchez-Garcia M."/>
            <person name="Camarero S."/>
            <person name="Miyauchi S."/>
            <person name="Serrano A."/>
            <person name="Linde D."/>
            <person name="Babiker R."/>
            <person name="Drula E."/>
            <person name="Ayuso-Fernandez I."/>
            <person name="Pacheco R."/>
            <person name="Padilla G."/>
            <person name="Ferreira P."/>
            <person name="Barriuso J."/>
            <person name="Kellner H."/>
            <person name="Castanera R."/>
            <person name="Alfaro M."/>
            <person name="Ramirez L."/>
            <person name="Pisabarro A.G."/>
            <person name="Kuo A."/>
            <person name="Tritt A."/>
            <person name="Lipzen A."/>
            <person name="He G."/>
            <person name="Yan M."/>
            <person name="Ng V."/>
            <person name="Cullen D."/>
            <person name="Martin F."/>
            <person name="Rosso M.-N."/>
            <person name="Henrissat B."/>
            <person name="Hibbett D."/>
            <person name="Martinez A.T."/>
            <person name="Grigoriev I.V."/>
        </authorList>
    </citation>
    <scope>NUCLEOTIDE SEQUENCE</scope>
    <source>
        <strain evidence="2">CIRM-BRFM 674</strain>
    </source>
</reference>
<dbReference type="EMBL" id="MU155224">
    <property type="protein sequence ID" value="KAF9478887.1"/>
    <property type="molecule type" value="Genomic_DNA"/>
</dbReference>
<feature type="non-terminal residue" evidence="2">
    <location>
        <position position="1"/>
    </location>
</feature>
<evidence type="ECO:0000313" key="2">
    <source>
        <dbReference type="EMBL" id="KAF9478887.1"/>
    </source>
</evidence>
<name>A0A9P5YZY3_9AGAR</name>
<dbReference type="Proteomes" id="UP000807469">
    <property type="component" value="Unassembled WGS sequence"/>
</dbReference>
<feature type="compositionally biased region" description="Low complexity" evidence="1">
    <location>
        <begin position="17"/>
        <end position="28"/>
    </location>
</feature>
<evidence type="ECO:0000256" key="1">
    <source>
        <dbReference type="SAM" id="MobiDB-lite"/>
    </source>
</evidence>
<dbReference type="OrthoDB" id="3215388at2759"/>
<dbReference type="AlphaFoldDB" id="A0A9P5YZY3"/>
<comment type="caution">
    <text evidence="2">The sequence shown here is derived from an EMBL/GenBank/DDBJ whole genome shotgun (WGS) entry which is preliminary data.</text>
</comment>
<protein>
    <submittedName>
        <fullName evidence="2">Uncharacterized protein</fullName>
    </submittedName>
</protein>
<proteinExistence type="predicted"/>
<accession>A0A9P5YZY3</accession>
<gene>
    <name evidence="2" type="ORF">BDN70DRAFT_807911</name>
</gene>
<sequence length="124" mass="13115">ISSNTSSKRTHHPNRITTMSSTSSSTSSLPMSQRQPTPKDYESSFVNLSSQYGFGGSSMPSLPRKSAKTTTSTTSSSSTSQPASKAPSVQQSTATHSQKDFEASFAQLSTSYGYGGGFSLPTRQ</sequence>
<feature type="region of interest" description="Disordered" evidence="1">
    <location>
        <begin position="1"/>
        <end position="100"/>
    </location>
</feature>